<evidence type="ECO:0000313" key="3">
    <source>
        <dbReference type="Proteomes" id="UP000287972"/>
    </source>
</evidence>
<protein>
    <submittedName>
        <fullName evidence="2">Uncharacterized protein</fullName>
    </submittedName>
</protein>
<sequence>MPRKTLEGLEEAVFRSKRQRPSDTPRNVKPALFANTTWISASTIRACGDTKDEEDDDDGTHGVLVFQRPDNWLQLAEIPRDHLRPASLLCPIVEAMENTPVYSHAKCRGDYRRGLLS</sequence>
<name>A0A428QRN8_9HYPO</name>
<proteinExistence type="predicted"/>
<organism evidence="2 3">
    <name type="scientific">Fusarium floridanum</name>
    <dbReference type="NCBI Taxonomy" id="1325733"/>
    <lineage>
        <taxon>Eukaryota</taxon>
        <taxon>Fungi</taxon>
        <taxon>Dikarya</taxon>
        <taxon>Ascomycota</taxon>
        <taxon>Pezizomycotina</taxon>
        <taxon>Sordariomycetes</taxon>
        <taxon>Hypocreomycetidae</taxon>
        <taxon>Hypocreales</taxon>
        <taxon>Nectriaceae</taxon>
        <taxon>Fusarium</taxon>
        <taxon>Fusarium solani species complex</taxon>
    </lineage>
</organism>
<gene>
    <name evidence="2" type="ORF">CEP51_012569</name>
</gene>
<evidence type="ECO:0000313" key="2">
    <source>
        <dbReference type="EMBL" id="RSL67924.1"/>
    </source>
</evidence>
<evidence type="ECO:0000256" key="1">
    <source>
        <dbReference type="SAM" id="MobiDB-lite"/>
    </source>
</evidence>
<dbReference type="AlphaFoldDB" id="A0A428QRN8"/>
<comment type="caution">
    <text evidence="2">The sequence shown here is derived from an EMBL/GenBank/DDBJ whole genome shotgun (WGS) entry which is preliminary data.</text>
</comment>
<dbReference type="Proteomes" id="UP000287972">
    <property type="component" value="Unassembled WGS sequence"/>
</dbReference>
<dbReference type="EMBL" id="NKCL01000477">
    <property type="protein sequence ID" value="RSL67924.1"/>
    <property type="molecule type" value="Genomic_DNA"/>
</dbReference>
<reference evidence="2 3" key="1">
    <citation type="submission" date="2017-06" db="EMBL/GenBank/DDBJ databases">
        <title>Comparative genomic analysis of Ambrosia Fusariam Clade fungi.</title>
        <authorList>
            <person name="Stajich J.E."/>
            <person name="Carrillo J."/>
            <person name="Kijimoto T."/>
            <person name="Eskalen A."/>
            <person name="O'Donnell K."/>
            <person name="Kasson M."/>
        </authorList>
    </citation>
    <scope>NUCLEOTIDE SEQUENCE [LARGE SCALE GENOMIC DNA]</scope>
    <source>
        <strain evidence="2 3">NRRL62606</strain>
    </source>
</reference>
<keyword evidence="3" id="KW-1185">Reference proteome</keyword>
<feature type="region of interest" description="Disordered" evidence="1">
    <location>
        <begin position="1"/>
        <end position="28"/>
    </location>
</feature>
<accession>A0A428QRN8</accession>